<gene>
    <name evidence="4" type="ORF">BK138_33990</name>
</gene>
<evidence type="ECO:0000313" key="4">
    <source>
        <dbReference type="EMBL" id="OMF45599.1"/>
    </source>
</evidence>
<dbReference type="EMBL" id="MRTP01000023">
    <property type="protein sequence ID" value="OMF45599.1"/>
    <property type="molecule type" value="Genomic_DNA"/>
</dbReference>
<dbReference type="Pfam" id="PF07833">
    <property type="entry name" value="Cu_amine_oxidN1"/>
    <property type="match status" value="1"/>
</dbReference>
<comment type="caution">
    <text evidence="4">The sequence shown here is derived from an EMBL/GenBank/DDBJ whole genome shotgun (WGS) entry which is preliminary data.</text>
</comment>
<dbReference type="InterPro" id="IPR035986">
    <property type="entry name" value="PKD_dom_sf"/>
</dbReference>
<dbReference type="AlphaFoldDB" id="A0A1R1E1A2"/>
<accession>A0A1R1E1A2</accession>
<organism evidence="4 5">
    <name type="scientific">Paenibacillus rhizosphaerae</name>
    <dbReference type="NCBI Taxonomy" id="297318"/>
    <lineage>
        <taxon>Bacteria</taxon>
        <taxon>Bacillati</taxon>
        <taxon>Bacillota</taxon>
        <taxon>Bacilli</taxon>
        <taxon>Bacillales</taxon>
        <taxon>Paenibacillaceae</taxon>
        <taxon>Paenibacillus</taxon>
    </lineage>
</organism>
<dbReference type="InterPro" id="IPR036582">
    <property type="entry name" value="Mao_N_sf"/>
</dbReference>
<feature type="chain" id="PRO_5012367653" description="Copper amine oxidase-like N-terminal domain-containing protein" evidence="2">
    <location>
        <begin position="25"/>
        <end position="601"/>
    </location>
</feature>
<evidence type="ECO:0000256" key="2">
    <source>
        <dbReference type="SAM" id="SignalP"/>
    </source>
</evidence>
<feature type="signal peptide" evidence="2">
    <location>
        <begin position="1"/>
        <end position="24"/>
    </location>
</feature>
<evidence type="ECO:0000259" key="3">
    <source>
        <dbReference type="Pfam" id="PF07833"/>
    </source>
</evidence>
<dbReference type="Proteomes" id="UP000187172">
    <property type="component" value="Unassembled WGS sequence"/>
</dbReference>
<dbReference type="SUPFAM" id="SSF55383">
    <property type="entry name" value="Copper amine oxidase, domain N"/>
    <property type="match status" value="1"/>
</dbReference>
<keyword evidence="5" id="KW-1185">Reference proteome</keyword>
<sequence length="601" mass="65112">MKIQKTALLTSVLLAAYGVVPASAASDLEQEPTIPQKVTTAQAPAAPSGTTVIYLNSSRILNSGTESALNRSTVVKKGVTFVSLRSLAVSLGCKVTYQASTKETTVSREGTEARYRVHTKAYQVNGETKTMKGEAYEDRGVLMVPLTSLTAAFHLPYVLQGNQITLHPGGSGSSGTDKPESPQTNEPPLAYFTTDKDQYRIGEPVTLSDQSTDDEDAITNREWTNNEPAFFEPGTVEIKLKVTDKHGLTSEYSKKIEITSEVMYSQEEYAKRFTPAGGTFQVSGKSILSYKALPYTYTTEPYLLFRASGPETVNSEGILYQDILSGPARFLVHHKNNLATKARFYLVATNPNDTAASIQIENAGVAGPTPYPELSGRLAGVRYLESTLTGSEQRSVQIAPGESVALFPKLNATAAAPGDVITMNADVTSDAPVEYTMLMVQADHDPIVVMPSLPDLNPIESIVRGTFADSTRVFEYDGTVGTEAERLPLTDNTTDPFQRGMDGMQDSVAINSGNYGVLYKIILNHVAPDTLIAFNPRGGRYFGSARVNDRVVEIKHGDGSQDSATVLYRTQAREEKVELWLSPAAGSNLPFSLLFLPISEK</sequence>
<keyword evidence="2" id="KW-0732">Signal</keyword>
<evidence type="ECO:0000313" key="5">
    <source>
        <dbReference type="Proteomes" id="UP000187172"/>
    </source>
</evidence>
<evidence type="ECO:0000256" key="1">
    <source>
        <dbReference type="SAM" id="MobiDB-lite"/>
    </source>
</evidence>
<dbReference type="RefSeq" id="WP_076176826.1">
    <property type="nucleotide sequence ID" value="NZ_MRTP01000023.1"/>
</dbReference>
<dbReference type="Gene3D" id="3.30.457.10">
    <property type="entry name" value="Copper amine oxidase-like, N-terminal domain"/>
    <property type="match status" value="1"/>
</dbReference>
<feature type="region of interest" description="Disordered" evidence="1">
    <location>
        <begin position="166"/>
        <end position="190"/>
    </location>
</feature>
<proteinExistence type="predicted"/>
<dbReference type="InterPro" id="IPR012854">
    <property type="entry name" value="Cu_amine_oxidase-like_N"/>
</dbReference>
<feature type="domain" description="Copper amine oxidase-like N-terminal" evidence="3">
    <location>
        <begin position="65"/>
        <end position="154"/>
    </location>
</feature>
<protein>
    <recommendedName>
        <fullName evidence="3">Copper amine oxidase-like N-terminal domain-containing protein</fullName>
    </recommendedName>
</protein>
<dbReference type="InterPro" id="IPR013783">
    <property type="entry name" value="Ig-like_fold"/>
</dbReference>
<dbReference type="SUPFAM" id="SSF49299">
    <property type="entry name" value="PKD domain"/>
    <property type="match status" value="1"/>
</dbReference>
<dbReference type="STRING" id="297318.BK138_33990"/>
<reference evidence="4 5" key="1">
    <citation type="submission" date="2016-11" db="EMBL/GenBank/DDBJ databases">
        <title>Paenibacillus species isolates.</title>
        <authorList>
            <person name="Beno S.M."/>
        </authorList>
    </citation>
    <scope>NUCLEOTIDE SEQUENCE [LARGE SCALE GENOMIC DNA]</scope>
    <source>
        <strain evidence="4 5">FSL R5-0378</strain>
    </source>
</reference>
<dbReference type="Gene3D" id="2.60.40.10">
    <property type="entry name" value="Immunoglobulins"/>
    <property type="match status" value="1"/>
</dbReference>
<name>A0A1R1E1A2_9BACL</name>